<name>A0ABQ4TND7_9HYPH</name>
<gene>
    <name evidence="2" type="ORF">EKPJFOCH_2647</name>
</gene>
<dbReference type="Proteomes" id="UP001055101">
    <property type="component" value="Unassembled WGS sequence"/>
</dbReference>
<keyword evidence="3" id="KW-1185">Reference proteome</keyword>
<proteinExistence type="predicted"/>
<protein>
    <submittedName>
        <fullName evidence="2">Uncharacterized protein</fullName>
    </submittedName>
</protein>
<sequence length="94" mass="9624">MTTILRGLLLAALLLGPASAADLSGAPLRAGRFLATCEDLGQFCSADACGRNQIEAALNCRAVCPSSAILSVVPGSCPSLVRDGRVRVKLRAKG</sequence>
<reference evidence="2" key="1">
    <citation type="journal article" date="2021" name="Front. Microbiol.">
        <title>Comprehensive Comparative Genomics and Phenotyping of Methylobacterium Species.</title>
        <authorList>
            <person name="Alessa O."/>
            <person name="Ogura Y."/>
            <person name="Fujitani Y."/>
            <person name="Takami H."/>
            <person name="Hayashi T."/>
            <person name="Sahin N."/>
            <person name="Tani A."/>
        </authorList>
    </citation>
    <scope>NUCLEOTIDE SEQUENCE</scope>
    <source>
        <strain evidence="2">DSM 23674</strain>
    </source>
</reference>
<accession>A0ABQ4TND7</accession>
<evidence type="ECO:0000313" key="3">
    <source>
        <dbReference type="Proteomes" id="UP001055101"/>
    </source>
</evidence>
<feature type="signal peptide" evidence="1">
    <location>
        <begin position="1"/>
        <end position="20"/>
    </location>
</feature>
<evidence type="ECO:0000313" key="2">
    <source>
        <dbReference type="EMBL" id="GJE56148.1"/>
    </source>
</evidence>
<organism evidence="2 3">
    <name type="scientific">Methylobacterium thuringiense</name>
    <dbReference type="NCBI Taxonomy" id="1003091"/>
    <lineage>
        <taxon>Bacteria</taxon>
        <taxon>Pseudomonadati</taxon>
        <taxon>Pseudomonadota</taxon>
        <taxon>Alphaproteobacteria</taxon>
        <taxon>Hyphomicrobiales</taxon>
        <taxon>Methylobacteriaceae</taxon>
        <taxon>Methylobacterium</taxon>
    </lineage>
</organism>
<keyword evidence="1" id="KW-0732">Signal</keyword>
<feature type="chain" id="PRO_5045395474" evidence="1">
    <location>
        <begin position="21"/>
        <end position="94"/>
    </location>
</feature>
<comment type="caution">
    <text evidence="2">The sequence shown here is derived from an EMBL/GenBank/DDBJ whole genome shotgun (WGS) entry which is preliminary data.</text>
</comment>
<evidence type="ECO:0000256" key="1">
    <source>
        <dbReference type="SAM" id="SignalP"/>
    </source>
</evidence>
<reference evidence="2" key="2">
    <citation type="submission" date="2021-08" db="EMBL/GenBank/DDBJ databases">
        <authorList>
            <person name="Tani A."/>
            <person name="Ola A."/>
            <person name="Ogura Y."/>
            <person name="Katsura K."/>
            <person name="Hayashi T."/>
        </authorList>
    </citation>
    <scope>NUCLEOTIDE SEQUENCE</scope>
    <source>
        <strain evidence="2">DSM 23674</strain>
    </source>
</reference>
<dbReference type="EMBL" id="BPRA01000011">
    <property type="protein sequence ID" value="GJE56148.1"/>
    <property type="molecule type" value="Genomic_DNA"/>
</dbReference>
<dbReference type="RefSeq" id="WP_147815223.1">
    <property type="nucleotide sequence ID" value="NZ_BPRA01000011.1"/>
</dbReference>